<sequence length="166" mass="17488">MSSTPGGPTPKAGERKPSNAATDGSAEMGKSSQTNPGGTSPPTNAAIDAMLSTAKNASSATPCTTRTNHPVEPMTSEARLAQTTEHPREPSNERGSAPNADLAMMLQSLLEKVNDLTRAKARADNHGPESTRGQEEEIANLRNRRIPAELAAQIQRDLFGDSETPT</sequence>
<feature type="region of interest" description="Disordered" evidence="1">
    <location>
        <begin position="1"/>
        <end position="102"/>
    </location>
</feature>
<gene>
    <name evidence="2" type="ORF">F2Q70_00039703</name>
</gene>
<protein>
    <submittedName>
        <fullName evidence="2">Uncharacterized protein</fullName>
    </submittedName>
</protein>
<comment type="caution">
    <text evidence="2">The sequence shown here is derived from an EMBL/GenBank/DDBJ whole genome shotgun (WGS) entry which is preliminary data.</text>
</comment>
<name>A0A8S9KAG7_BRACR</name>
<feature type="compositionally biased region" description="Polar residues" evidence="1">
    <location>
        <begin position="30"/>
        <end position="43"/>
    </location>
</feature>
<feature type="compositionally biased region" description="Polar residues" evidence="1">
    <location>
        <begin position="53"/>
        <end position="68"/>
    </location>
</feature>
<dbReference type="AlphaFoldDB" id="A0A8S9KAG7"/>
<dbReference type="EMBL" id="QGKY02000190">
    <property type="protein sequence ID" value="KAF2591664.1"/>
    <property type="molecule type" value="Genomic_DNA"/>
</dbReference>
<proteinExistence type="predicted"/>
<reference evidence="2" key="1">
    <citation type="submission" date="2019-12" db="EMBL/GenBank/DDBJ databases">
        <title>Genome sequencing and annotation of Brassica cretica.</title>
        <authorList>
            <person name="Studholme D.J."/>
            <person name="Sarris P.F."/>
        </authorList>
    </citation>
    <scope>NUCLEOTIDE SEQUENCE</scope>
    <source>
        <strain evidence="2">PFS-102/07</strain>
        <tissue evidence="2">Leaf</tissue>
    </source>
</reference>
<organism evidence="2">
    <name type="scientific">Brassica cretica</name>
    <name type="common">Mustard</name>
    <dbReference type="NCBI Taxonomy" id="69181"/>
    <lineage>
        <taxon>Eukaryota</taxon>
        <taxon>Viridiplantae</taxon>
        <taxon>Streptophyta</taxon>
        <taxon>Embryophyta</taxon>
        <taxon>Tracheophyta</taxon>
        <taxon>Spermatophyta</taxon>
        <taxon>Magnoliopsida</taxon>
        <taxon>eudicotyledons</taxon>
        <taxon>Gunneridae</taxon>
        <taxon>Pentapetalae</taxon>
        <taxon>rosids</taxon>
        <taxon>malvids</taxon>
        <taxon>Brassicales</taxon>
        <taxon>Brassicaceae</taxon>
        <taxon>Brassiceae</taxon>
        <taxon>Brassica</taxon>
    </lineage>
</organism>
<accession>A0A8S9KAG7</accession>
<evidence type="ECO:0000313" key="2">
    <source>
        <dbReference type="EMBL" id="KAF2591664.1"/>
    </source>
</evidence>
<evidence type="ECO:0000256" key="1">
    <source>
        <dbReference type="SAM" id="MobiDB-lite"/>
    </source>
</evidence>